<keyword evidence="7" id="KW-0227">DNA damage</keyword>
<evidence type="ECO:0000256" key="16">
    <source>
        <dbReference type="ARBA" id="ARBA00044969"/>
    </source>
</evidence>
<dbReference type="FunFam" id="3.40.50.300:FF:000731">
    <property type="entry name" value="Fanconi anemia group J protein homolog"/>
    <property type="match status" value="1"/>
</dbReference>
<comment type="subcellular location">
    <subcellularLocation>
        <location evidence="2">Nucleus</location>
    </subcellularLocation>
</comment>
<dbReference type="PROSITE" id="PS51193">
    <property type="entry name" value="HELICASE_ATP_BIND_2"/>
    <property type="match status" value="1"/>
</dbReference>
<dbReference type="STRING" id="104421.E2AJR2"/>
<evidence type="ECO:0000256" key="1">
    <source>
        <dbReference type="ARBA" id="ARBA00001966"/>
    </source>
</evidence>
<reference evidence="20 21" key="1">
    <citation type="journal article" date="2010" name="Science">
        <title>Genomic comparison of the ants Camponotus floridanus and Harpegnathos saltator.</title>
        <authorList>
            <person name="Bonasio R."/>
            <person name="Zhang G."/>
            <person name="Ye C."/>
            <person name="Mutti N.S."/>
            <person name="Fang X."/>
            <person name="Qin N."/>
            <person name="Donahue G."/>
            <person name="Yang P."/>
            <person name="Li Q."/>
            <person name="Li C."/>
            <person name="Zhang P."/>
            <person name="Huang Z."/>
            <person name="Berger S.L."/>
            <person name="Reinberg D."/>
            <person name="Wang J."/>
            <person name="Liebig J."/>
        </authorList>
    </citation>
    <scope>NUCLEOTIDE SEQUENCE [LARGE SCALE GENOMIC DNA]</scope>
    <source>
        <strain evidence="21">C129</strain>
    </source>
</reference>
<evidence type="ECO:0000256" key="11">
    <source>
        <dbReference type="ARBA" id="ARBA00023004"/>
    </source>
</evidence>
<dbReference type="Gene3D" id="3.40.50.300">
    <property type="entry name" value="P-loop containing nucleotide triphosphate hydrolases"/>
    <property type="match status" value="2"/>
</dbReference>
<evidence type="ECO:0000256" key="14">
    <source>
        <dbReference type="ARBA" id="ARBA00023235"/>
    </source>
</evidence>
<dbReference type="InterPro" id="IPR014013">
    <property type="entry name" value="Helic_SF1/SF2_ATP-bd_DinG/Rad3"/>
</dbReference>
<keyword evidence="6" id="KW-0547">Nucleotide-binding</keyword>
<name>E2AJR2_CAMFO</name>
<proteinExistence type="inferred from homology"/>
<evidence type="ECO:0000256" key="15">
    <source>
        <dbReference type="ARBA" id="ARBA00023242"/>
    </source>
</evidence>
<protein>
    <recommendedName>
        <fullName evidence="16">DNA 5'-3' helicase</fullName>
        <ecNumber evidence="16">5.6.2.3</ecNumber>
    </recommendedName>
    <alternativeName>
        <fullName evidence="18">DNA 5'-3' helicase FANCJ</fullName>
    </alternativeName>
</protein>
<dbReference type="OrthoDB" id="19182at2759"/>
<keyword evidence="13" id="KW-0234">DNA repair</keyword>
<dbReference type="InterPro" id="IPR027417">
    <property type="entry name" value="P-loop_NTPase"/>
</dbReference>
<dbReference type="GO" id="GO:0051539">
    <property type="term" value="F:4 iron, 4 sulfur cluster binding"/>
    <property type="evidence" value="ECO:0007669"/>
    <property type="project" value="UniProtKB-KW"/>
</dbReference>
<evidence type="ECO:0000256" key="6">
    <source>
        <dbReference type="ARBA" id="ARBA00022741"/>
    </source>
</evidence>
<comment type="similarity">
    <text evidence="3">Belongs to the DEAD box helicase family. DEAH subfamily.</text>
</comment>
<gene>
    <name evidence="20" type="ORF">EAG_07090</name>
</gene>
<dbReference type="GO" id="GO:0005634">
    <property type="term" value="C:nucleus"/>
    <property type="evidence" value="ECO:0007669"/>
    <property type="project" value="UniProtKB-SubCell"/>
</dbReference>
<evidence type="ECO:0000256" key="7">
    <source>
        <dbReference type="ARBA" id="ARBA00022763"/>
    </source>
</evidence>
<keyword evidence="21" id="KW-1185">Reference proteome</keyword>
<dbReference type="Proteomes" id="UP000000311">
    <property type="component" value="Unassembled WGS sequence"/>
</dbReference>
<evidence type="ECO:0000256" key="10">
    <source>
        <dbReference type="ARBA" id="ARBA00022840"/>
    </source>
</evidence>
<evidence type="ECO:0000256" key="8">
    <source>
        <dbReference type="ARBA" id="ARBA00022801"/>
    </source>
</evidence>
<dbReference type="GO" id="GO:0006289">
    <property type="term" value="P:nucleotide-excision repair"/>
    <property type="evidence" value="ECO:0007669"/>
    <property type="project" value="TreeGrafter"/>
</dbReference>
<keyword evidence="14" id="KW-0413">Isomerase</keyword>
<evidence type="ECO:0000256" key="13">
    <source>
        <dbReference type="ARBA" id="ARBA00023204"/>
    </source>
</evidence>
<evidence type="ECO:0000256" key="2">
    <source>
        <dbReference type="ARBA" id="ARBA00004123"/>
    </source>
</evidence>
<dbReference type="NCBIfam" id="TIGR00604">
    <property type="entry name" value="rad3"/>
    <property type="match status" value="1"/>
</dbReference>
<dbReference type="GO" id="GO:1990918">
    <property type="term" value="P:double-strand break repair involved in meiotic recombination"/>
    <property type="evidence" value="ECO:0007669"/>
    <property type="project" value="TreeGrafter"/>
</dbReference>
<dbReference type="InterPro" id="IPR006555">
    <property type="entry name" value="ATP-dep_Helicase_C"/>
</dbReference>
<dbReference type="GO" id="GO:0046872">
    <property type="term" value="F:metal ion binding"/>
    <property type="evidence" value="ECO:0007669"/>
    <property type="project" value="UniProtKB-KW"/>
</dbReference>
<accession>E2AJR2</accession>
<dbReference type="InterPro" id="IPR006554">
    <property type="entry name" value="Helicase-like_DEXD_c2"/>
</dbReference>
<comment type="catalytic activity">
    <reaction evidence="17">
        <text>ATP + H2O = ADP + phosphate + H(+)</text>
        <dbReference type="Rhea" id="RHEA:13065"/>
        <dbReference type="ChEBI" id="CHEBI:15377"/>
        <dbReference type="ChEBI" id="CHEBI:15378"/>
        <dbReference type="ChEBI" id="CHEBI:30616"/>
        <dbReference type="ChEBI" id="CHEBI:43474"/>
        <dbReference type="ChEBI" id="CHEBI:456216"/>
        <dbReference type="EC" id="5.6.2.3"/>
    </reaction>
</comment>
<keyword evidence="15" id="KW-0539">Nucleus</keyword>
<keyword evidence="11" id="KW-0408">Iron</keyword>
<dbReference type="OMA" id="FDDVIWQ"/>
<dbReference type="InterPro" id="IPR010614">
    <property type="entry name" value="RAD3-like_helicase_DEAD"/>
</dbReference>
<evidence type="ECO:0000256" key="9">
    <source>
        <dbReference type="ARBA" id="ARBA00022806"/>
    </source>
</evidence>
<evidence type="ECO:0000256" key="4">
    <source>
        <dbReference type="ARBA" id="ARBA00022485"/>
    </source>
</evidence>
<dbReference type="PANTHER" id="PTHR11472:SF47">
    <property type="entry name" value="FANCONI ANEMIA GROUP J PROTEIN"/>
    <property type="match status" value="1"/>
</dbReference>
<dbReference type="SMART" id="SM00488">
    <property type="entry name" value="DEXDc2"/>
    <property type="match status" value="1"/>
</dbReference>
<keyword evidence="12" id="KW-0411">Iron-sulfur</keyword>
<evidence type="ECO:0000313" key="21">
    <source>
        <dbReference type="Proteomes" id="UP000000311"/>
    </source>
</evidence>
<dbReference type="GO" id="GO:0043139">
    <property type="term" value="F:5'-3' DNA helicase activity"/>
    <property type="evidence" value="ECO:0007669"/>
    <property type="project" value="UniProtKB-EC"/>
</dbReference>
<dbReference type="EC" id="5.6.2.3" evidence="16"/>
<evidence type="ECO:0000256" key="18">
    <source>
        <dbReference type="ARBA" id="ARBA00082714"/>
    </source>
</evidence>
<keyword evidence="9" id="KW-0347">Helicase</keyword>
<dbReference type="Pfam" id="PF06733">
    <property type="entry name" value="DEAD_2"/>
    <property type="match status" value="1"/>
</dbReference>
<dbReference type="SUPFAM" id="SSF52540">
    <property type="entry name" value="P-loop containing nucleoside triphosphate hydrolases"/>
    <property type="match status" value="1"/>
</dbReference>
<dbReference type="SMART" id="SM00491">
    <property type="entry name" value="HELICc2"/>
    <property type="match status" value="1"/>
</dbReference>
<sequence length="772" mass="88918">MNSVTRTMQLHCGKTVDACHRRRRSVGDISECNSANAQRGSIHWPVTATSCGFKIALTGTNIIFPNNNNSNLIGSKRRLGTKDAESSCCGSEEDCLDDNFFLNSSQYFDEEWCDKVLRKAKAQKVPKIYYGTRTHKQIQQVVRELKKTVYRDKRMTILSSRQYTCIQKSNKNKNELCKELLDPLKSTKCLYYNDQSKKRMALFNELEKPWDIEDLFSFGKDIGICPYFGARSLMDQAEIIFCPYNYIVDPHIRESMQINLKGDIVILDEAHNIEDTCREAASVNFRNDELRIAADDCTHWSRKYRNRDRDRDIYTIIETYLTDIAKFLEAIDVKQNSNNEMVNNCWLGAEFLVLLDMNNIGSSKFSAFHDASKMAIQHYEEMKQETRPDKIVQAISQDTKRILEDLCFAIQMLTSDTFVNDYRVCVIESMEPSKKIVIPENTWISTKKNFEFSFFKNKPLRIMKLLCMNPAVVFAPLARIVRSVIVASGTLTPITSFQSELGTKFPHVVNPDHIISKDQVYVRCIPRGPNGKTLMANFENVNSWNFQDELGSLVLQVCDAVPYGVLCFFSSYITMNKLHDRWRNTGTWSKLEKLKKIFVEPRNNSNLPTMMEEYCNVIRESSSKSFHVASGAIFFAVYRGKVAEGIDFSDNDARCVLAVGIPYRNKNEVSMKMNYNDSNKSKGFLPGSEWYTVDAFRALNQALGRCIRHKNDWGAVLLVDERFQNRHKINYLPKWIKTKWMYDGNYDLQTELQDFIATQVAREKGETCITAV</sequence>
<dbReference type="CDD" id="cd18788">
    <property type="entry name" value="SF2_C_XPD"/>
    <property type="match status" value="1"/>
</dbReference>
<dbReference type="GO" id="GO:0003677">
    <property type="term" value="F:DNA binding"/>
    <property type="evidence" value="ECO:0007669"/>
    <property type="project" value="InterPro"/>
</dbReference>
<dbReference type="InterPro" id="IPR013020">
    <property type="entry name" value="Rad3/Chl1-like"/>
</dbReference>
<keyword evidence="5" id="KW-0479">Metal-binding</keyword>
<evidence type="ECO:0000256" key="3">
    <source>
        <dbReference type="ARBA" id="ARBA00008792"/>
    </source>
</evidence>
<evidence type="ECO:0000256" key="5">
    <source>
        <dbReference type="ARBA" id="ARBA00022723"/>
    </source>
</evidence>
<dbReference type="PANTHER" id="PTHR11472">
    <property type="entry name" value="DNA REPAIR DEAD HELICASE RAD3/XP-D SUBFAMILY MEMBER"/>
    <property type="match status" value="1"/>
</dbReference>
<keyword evidence="8" id="KW-0378">Hydrolase</keyword>
<dbReference type="GO" id="GO:0016818">
    <property type="term" value="F:hydrolase activity, acting on acid anhydrides, in phosphorus-containing anhydrides"/>
    <property type="evidence" value="ECO:0007669"/>
    <property type="project" value="InterPro"/>
</dbReference>
<evidence type="ECO:0000313" key="20">
    <source>
        <dbReference type="EMBL" id="EFN66346.1"/>
    </source>
</evidence>
<dbReference type="Pfam" id="PF13307">
    <property type="entry name" value="Helicase_C_2"/>
    <property type="match status" value="1"/>
</dbReference>
<dbReference type="GO" id="GO:0005524">
    <property type="term" value="F:ATP binding"/>
    <property type="evidence" value="ECO:0007669"/>
    <property type="project" value="UniProtKB-KW"/>
</dbReference>
<evidence type="ECO:0000259" key="19">
    <source>
        <dbReference type="PROSITE" id="PS51193"/>
    </source>
</evidence>
<organism evidence="21">
    <name type="scientific">Camponotus floridanus</name>
    <name type="common">Florida carpenter ant</name>
    <dbReference type="NCBI Taxonomy" id="104421"/>
    <lineage>
        <taxon>Eukaryota</taxon>
        <taxon>Metazoa</taxon>
        <taxon>Ecdysozoa</taxon>
        <taxon>Arthropoda</taxon>
        <taxon>Hexapoda</taxon>
        <taxon>Insecta</taxon>
        <taxon>Pterygota</taxon>
        <taxon>Neoptera</taxon>
        <taxon>Endopterygota</taxon>
        <taxon>Hymenoptera</taxon>
        <taxon>Apocrita</taxon>
        <taxon>Aculeata</taxon>
        <taxon>Formicoidea</taxon>
        <taxon>Formicidae</taxon>
        <taxon>Formicinae</taxon>
        <taxon>Camponotus</taxon>
    </lineage>
</organism>
<keyword evidence="4" id="KW-0004">4Fe-4S</keyword>
<feature type="domain" description="Helicase ATP-binding" evidence="19">
    <location>
        <begin position="1"/>
        <end position="324"/>
    </location>
</feature>
<keyword evidence="10" id="KW-0067">ATP-binding</keyword>
<comment type="cofactor">
    <cofactor evidence="1">
        <name>[4Fe-4S] cluster</name>
        <dbReference type="ChEBI" id="CHEBI:49883"/>
    </cofactor>
</comment>
<dbReference type="EMBL" id="GL440062">
    <property type="protein sequence ID" value="EFN66346.1"/>
    <property type="molecule type" value="Genomic_DNA"/>
</dbReference>
<dbReference type="InParanoid" id="E2AJR2"/>
<evidence type="ECO:0000256" key="17">
    <source>
        <dbReference type="ARBA" id="ARBA00048954"/>
    </source>
</evidence>
<dbReference type="InterPro" id="IPR045028">
    <property type="entry name" value="DinG/Rad3-like"/>
</dbReference>
<dbReference type="AlphaFoldDB" id="E2AJR2"/>
<evidence type="ECO:0000256" key="12">
    <source>
        <dbReference type="ARBA" id="ARBA00023014"/>
    </source>
</evidence>